<dbReference type="InParanoid" id="A0A517SFD3"/>
<evidence type="ECO:0000256" key="7">
    <source>
        <dbReference type="SAM" id="Phobius"/>
    </source>
</evidence>
<dbReference type="EMBL" id="CP036271">
    <property type="protein sequence ID" value="QDT54844.1"/>
    <property type="molecule type" value="Genomic_DNA"/>
</dbReference>
<dbReference type="AlphaFoldDB" id="A0A517SFD3"/>
<dbReference type="NCBIfam" id="TIGR00765">
    <property type="entry name" value="yihY_not_rbn"/>
    <property type="match status" value="1"/>
</dbReference>
<feature type="transmembrane region" description="Helical" evidence="7">
    <location>
        <begin position="147"/>
        <end position="169"/>
    </location>
</feature>
<dbReference type="PANTHER" id="PTHR30213:SF1">
    <property type="entry name" value="INNER MEMBRANE PROTEIN YHJD"/>
    <property type="match status" value="1"/>
</dbReference>
<dbReference type="RefSeq" id="WP_145030666.1">
    <property type="nucleotide sequence ID" value="NZ_CP036271.1"/>
</dbReference>
<protein>
    <recommendedName>
        <fullName evidence="10">Inner membrane protein YhjD</fullName>
    </recommendedName>
</protein>
<gene>
    <name evidence="8" type="ORF">Pan44_28820</name>
</gene>
<evidence type="ECO:0000256" key="3">
    <source>
        <dbReference type="ARBA" id="ARBA00022692"/>
    </source>
</evidence>
<dbReference type="FunCoup" id="A0A517SFD3">
    <property type="interactions" value="120"/>
</dbReference>
<keyword evidence="4 7" id="KW-1133">Transmembrane helix</keyword>
<organism evidence="8 9">
    <name type="scientific">Caulifigura coniformis</name>
    <dbReference type="NCBI Taxonomy" id="2527983"/>
    <lineage>
        <taxon>Bacteria</taxon>
        <taxon>Pseudomonadati</taxon>
        <taxon>Planctomycetota</taxon>
        <taxon>Planctomycetia</taxon>
        <taxon>Planctomycetales</taxon>
        <taxon>Planctomycetaceae</taxon>
        <taxon>Caulifigura</taxon>
    </lineage>
</organism>
<proteinExistence type="predicted"/>
<evidence type="ECO:0000313" key="8">
    <source>
        <dbReference type="EMBL" id="QDT54844.1"/>
    </source>
</evidence>
<evidence type="ECO:0000256" key="4">
    <source>
        <dbReference type="ARBA" id="ARBA00022989"/>
    </source>
</evidence>
<sequence>MRSRLINNGRVLWKTYERWQEDDGPLMSAAVAYYLGLSIFPLLVTLISGVGLVLTYTRFGQDAEQQVLRLIAEQASPALEAQVRTILEQVRNRSDIGGSLGLIGILIAAIAGFTQFERALDHIWNVEPPKDKGIFAAVWHTVIERGVAFLMLLASGLLVIAVFIANMVIGGLEEFLRHQVGIPSLPGAQIRFATSLTINTSIFTLLFRLLTPVRVTWRDALRAGLFTAAGWELGRVLLGALVIGTKYTDAYGLIGSFLAVLLWCYYAIAFVFLGAEYLKVTMAPQAALEPQDDAPLSAGVWPPPVETVDRTTEERPHPMLEGSRHPSQADLASSQTRD</sequence>
<keyword evidence="9" id="KW-1185">Reference proteome</keyword>
<evidence type="ECO:0000256" key="5">
    <source>
        <dbReference type="ARBA" id="ARBA00023136"/>
    </source>
</evidence>
<dbReference type="Proteomes" id="UP000315700">
    <property type="component" value="Chromosome"/>
</dbReference>
<dbReference type="GO" id="GO:0005886">
    <property type="term" value="C:plasma membrane"/>
    <property type="evidence" value="ECO:0007669"/>
    <property type="project" value="UniProtKB-SubCell"/>
</dbReference>
<dbReference type="OrthoDB" id="263507at2"/>
<feature type="transmembrane region" description="Helical" evidence="7">
    <location>
        <begin position="189"/>
        <end position="211"/>
    </location>
</feature>
<evidence type="ECO:0000313" key="9">
    <source>
        <dbReference type="Proteomes" id="UP000315700"/>
    </source>
</evidence>
<dbReference type="InterPro" id="IPR017039">
    <property type="entry name" value="Virul_fac_BrkB"/>
</dbReference>
<feature type="transmembrane region" description="Helical" evidence="7">
    <location>
        <begin position="31"/>
        <end position="56"/>
    </location>
</feature>
<dbReference type="PANTHER" id="PTHR30213">
    <property type="entry name" value="INNER MEMBRANE PROTEIN YHJD"/>
    <property type="match status" value="1"/>
</dbReference>
<feature type="transmembrane region" description="Helical" evidence="7">
    <location>
        <begin position="223"/>
        <end position="244"/>
    </location>
</feature>
<feature type="region of interest" description="Disordered" evidence="6">
    <location>
        <begin position="293"/>
        <end position="338"/>
    </location>
</feature>
<keyword evidence="2" id="KW-1003">Cell membrane</keyword>
<feature type="transmembrane region" description="Helical" evidence="7">
    <location>
        <begin position="250"/>
        <end position="273"/>
    </location>
</feature>
<accession>A0A517SFD3</accession>
<keyword evidence="3 7" id="KW-0812">Transmembrane</keyword>
<feature type="compositionally biased region" description="Basic and acidic residues" evidence="6">
    <location>
        <begin position="307"/>
        <end position="324"/>
    </location>
</feature>
<evidence type="ECO:0000256" key="2">
    <source>
        <dbReference type="ARBA" id="ARBA00022475"/>
    </source>
</evidence>
<keyword evidence="5 7" id="KW-0472">Membrane</keyword>
<evidence type="ECO:0000256" key="6">
    <source>
        <dbReference type="SAM" id="MobiDB-lite"/>
    </source>
</evidence>
<name>A0A517SFD3_9PLAN</name>
<dbReference type="Pfam" id="PF03631">
    <property type="entry name" value="Virul_fac_BrkB"/>
    <property type="match status" value="1"/>
</dbReference>
<dbReference type="KEGG" id="ccos:Pan44_28820"/>
<evidence type="ECO:0008006" key="10">
    <source>
        <dbReference type="Google" id="ProtNLM"/>
    </source>
</evidence>
<evidence type="ECO:0000256" key="1">
    <source>
        <dbReference type="ARBA" id="ARBA00004651"/>
    </source>
</evidence>
<comment type="subcellular location">
    <subcellularLocation>
        <location evidence="1">Cell membrane</location>
        <topology evidence="1">Multi-pass membrane protein</topology>
    </subcellularLocation>
</comment>
<reference evidence="8 9" key="1">
    <citation type="submission" date="2019-02" db="EMBL/GenBank/DDBJ databases">
        <title>Deep-cultivation of Planctomycetes and their phenomic and genomic characterization uncovers novel biology.</title>
        <authorList>
            <person name="Wiegand S."/>
            <person name="Jogler M."/>
            <person name="Boedeker C."/>
            <person name="Pinto D."/>
            <person name="Vollmers J."/>
            <person name="Rivas-Marin E."/>
            <person name="Kohn T."/>
            <person name="Peeters S.H."/>
            <person name="Heuer A."/>
            <person name="Rast P."/>
            <person name="Oberbeckmann S."/>
            <person name="Bunk B."/>
            <person name="Jeske O."/>
            <person name="Meyerdierks A."/>
            <person name="Storesund J.E."/>
            <person name="Kallscheuer N."/>
            <person name="Luecker S."/>
            <person name="Lage O.M."/>
            <person name="Pohl T."/>
            <person name="Merkel B.J."/>
            <person name="Hornburger P."/>
            <person name="Mueller R.-W."/>
            <person name="Bruemmer F."/>
            <person name="Labrenz M."/>
            <person name="Spormann A.M."/>
            <person name="Op den Camp H."/>
            <person name="Overmann J."/>
            <person name="Amann R."/>
            <person name="Jetten M.S.M."/>
            <person name="Mascher T."/>
            <person name="Medema M.H."/>
            <person name="Devos D.P."/>
            <person name="Kaster A.-K."/>
            <person name="Ovreas L."/>
            <person name="Rohde M."/>
            <person name="Galperin M.Y."/>
            <person name="Jogler C."/>
        </authorList>
    </citation>
    <scope>NUCLEOTIDE SEQUENCE [LARGE SCALE GENOMIC DNA]</scope>
    <source>
        <strain evidence="8 9">Pan44</strain>
    </source>
</reference>